<evidence type="ECO:0000256" key="4">
    <source>
        <dbReference type="ARBA" id="ARBA00022552"/>
    </source>
</evidence>
<keyword evidence="5" id="KW-0539">Nucleus</keyword>
<comment type="function">
    <text evidence="6">Involved in nucleolar processing of pre-18S ribosomal RNA. Has a role in the nuclear export of 40S pre-ribosomal subunit to the cytoplasm.</text>
</comment>
<dbReference type="InterPro" id="IPR007276">
    <property type="entry name" value="Nop14"/>
</dbReference>
<dbReference type="WBParaSite" id="OFLC_0000778201-mRNA-1">
    <property type="protein sequence ID" value="OFLC_0000778201-mRNA-1"/>
    <property type="gene ID" value="OFLC_0000778201"/>
</dbReference>
<sequence length="219" mass="24842">MSGGKRGEASERQKTEEEIAREEREKLIRQEKSRLAQMDQNGGNETKRKLSDGNKEEGFMVKYDSSGVLMNAEKLKKGRIKIVRIDSSDEDGSCSDEMDEGSEKDDFDAMVHGSGEVDLPPSSSKNIATNAETEVQKESENGVLPFVVDLPQKYENLKKLLDTQNDADCEIIIKRLIKLYHPSLREGNKSRLSRLFILLLRYYDDLSKERVSKIVLLVI</sequence>
<evidence type="ECO:0000256" key="1">
    <source>
        <dbReference type="ARBA" id="ARBA00004604"/>
    </source>
</evidence>
<reference evidence="10" key="1">
    <citation type="submission" date="2016-06" db="UniProtKB">
        <authorList>
            <consortium name="WormBaseParasite"/>
        </authorList>
    </citation>
    <scope>IDENTIFICATION</scope>
</reference>
<evidence type="ECO:0000256" key="2">
    <source>
        <dbReference type="ARBA" id="ARBA00007466"/>
    </source>
</evidence>
<keyword evidence="3" id="KW-0690">Ribosome biogenesis</keyword>
<feature type="compositionally biased region" description="Basic and acidic residues" evidence="7">
    <location>
        <begin position="45"/>
        <end position="56"/>
    </location>
</feature>
<evidence type="ECO:0000256" key="5">
    <source>
        <dbReference type="ARBA" id="ARBA00023242"/>
    </source>
</evidence>
<proteinExistence type="inferred from homology"/>
<evidence type="ECO:0000256" key="3">
    <source>
        <dbReference type="ARBA" id="ARBA00022517"/>
    </source>
</evidence>
<evidence type="ECO:0000256" key="7">
    <source>
        <dbReference type="SAM" id="MobiDB-lite"/>
    </source>
</evidence>
<accession>A0A183HJX1</accession>
<organism evidence="10">
    <name type="scientific">Onchocerca flexuosa</name>
    <dbReference type="NCBI Taxonomy" id="387005"/>
    <lineage>
        <taxon>Eukaryota</taxon>
        <taxon>Metazoa</taxon>
        <taxon>Ecdysozoa</taxon>
        <taxon>Nematoda</taxon>
        <taxon>Chromadorea</taxon>
        <taxon>Rhabditida</taxon>
        <taxon>Spirurina</taxon>
        <taxon>Spiruromorpha</taxon>
        <taxon>Filarioidea</taxon>
        <taxon>Onchocercidae</taxon>
        <taxon>Onchocerca</taxon>
    </lineage>
</organism>
<evidence type="ECO:0000313" key="8">
    <source>
        <dbReference type="EMBL" id="VDO52493.1"/>
    </source>
</evidence>
<dbReference type="STRING" id="387005.A0A183HJX1"/>
<keyword evidence="9" id="KW-1185">Reference proteome</keyword>
<reference evidence="8 9" key="2">
    <citation type="submission" date="2018-11" db="EMBL/GenBank/DDBJ databases">
        <authorList>
            <consortium name="Pathogen Informatics"/>
        </authorList>
    </citation>
    <scope>NUCLEOTIDE SEQUENCE [LARGE SCALE GENOMIC DNA]</scope>
</reference>
<dbReference type="GO" id="GO:0030490">
    <property type="term" value="P:maturation of SSU-rRNA"/>
    <property type="evidence" value="ECO:0007669"/>
    <property type="project" value="TreeGrafter"/>
</dbReference>
<feature type="region of interest" description="Disordered" evidence="7">
    <location>
        <begin position="1"/>
        <end position="56"/>
    </location>
</feature>
<comment type="similarity">
    <text evidence="2">Belongs to the NOP14 family.</text>
</comment>
<gene>
    <name evidence="8" type="ORF">OFLC_LOCUS7783</name>
</gene>
<comment type="subcellular location">
    <subcellularLocation>
        <location evidence="1">Nucleus</location>
        <location evidence="1">Nucleolus</location>
    </subcellularLocation>
</comment>
<dbReference type="AlphaFoldDB" id="A0A183HJX1"/>
<evidence type="ECO:0000313" key="10">
    <source>
        <dbReference type="WBParaSite" id="OFLC_0000778201-mRNA-1"/>
    </source>
</evidence>
<dbReference type="GO" id="GO:0032040">
    <property type="term" value="C:small-subunit processome"/>
    <property type="evidence" value="ECO:0007669"/>
    <property type="project" value="InterPro"/>
</dbReference>
<evidence type="ECO:0000256" key="6">
    <source>
        <dbReference type="ARBA" id="ARBA00024695"/>
    </source>
</evidence>
<dbReference type="PANTHER" id="PTHR23183">
    <property type="entry name" value="NOP14"/>
    <property type="match status" value="1"/>
</dbReference>
<feature type="compositionally biased region" description="Basic and acidic residues" evidence="7">
    <location>
        <begin position="1"/>
        <end position="34"/>
    </location>
</feature>
<name>A0A183HJX1_9BILA</name>
<evidence type="ECO:0000313" key="9">
    <source>
        <dbReference type="Proteomes" id="UP000267606"/>
    </source>
</evidence>
<dbReference type="EMBL" id="UZAJ01008347">
    <property type="protein sequence ID" value="VDO52493.1"/>
    <property type="molecule type" value="Genomic_DNA"/>
</dbReference>
<dbReference type="Pfam" id="PF04147">
    <property type="entry name" value="Nop14"/>
    <property type="match status" value="1"/>
</dbReference>
<keyword evidence="4" id="KW-0698">rRNA processing</keyword>
<dbReference type="GO" id="GO:0030692">
    <property type="term" value="C:Noc4p-Nop14p complex"/>
    <property type="evidence" value="ECO:0007669"/>
    <property type="project" value="TreeGrafter"/>
</dbReference>
<dbReference type="Proteomes" id="UP000267606">
    <property type="component" value="Unassembled WGS sequence"/>
</dbReference>
<protein>
    <submittedName>
        <fullName evidence="10">Nucleolar protein 14</fullName>
    </submittedName>
</protein>
<dbReference type="PANTHER" id="PTHR23183:SF0">
    <property type="entry name" value="NUCLEOLAR PROTEIN 14"/>
    <property type="match status" value="1"/>
</dbReference>